<protein>
    <submittedName>
        <fullName evidence="7">NADH dehydrogenase protein</fullName>
        <ecNumber evidence="7">1.6.99.3</ecNumber>
    </submittedName>
</protein>
<dbReference type="GO" id="GO:0003959">
    <property type="term" value="F:NADPH dehydrogenase activity"/>
    <property type="evidence" value="ECO:0007669"/>
    <property type="project" value="InterPro"/>
</dbReference>
<keyword evidence="8" id="KW-1185">Reference proteome</keyword>
<dbReference type="SUPFAM" id="SSF51395">
    <property type="entry name" value="FMN-linked oxidoreductases"/>
    <property type="match status" value="1"/>
</dbReference>
<dbReference type="STRING" id="1033810.HLPCO_000877"/>
<dbReference type="GO" id="GO:0010181">
    <property type="term" value="F:FMN binding"/>
    <property type="evidence" value="ECO:0007669"/>
    <property type="project" value="InterPro"/>
</dbReference>
<proteinExistence type="predicted"/>
<reference evidence="7 8" key="2">
    <citation type="journal article" date="2013" name="PLoS ONE">
        <title>INDIGO - INtegrated Data Warehouse of MIcrobial GenOmes with Examples from the Red Sea Extremophiles.</title>
        <authorList>
            <person name="Alam I."/>
            <person name="Antunes A."/>
            <person name="Kamau A.A."/>
            <person name="Ba Alawi W."/>
            <person name="Kalkatawi M."/>
            <person name="Stingl U."/>
            <person name="Bajic V.B."/>
        </authorList>
    </citation>
    <scope>NUCLEOTIDE SEQUENCE [LARGE SCALE GENOMIC DNA]</scope>
    <source>
        <strain evidence="7 8">SSD-17B</strain>
    </source>
</reference>
<sequence>MNLINQPIKINQYTIKNRIIMPPLVCFNWADTDGFETIDRAEHYGKRAKGGTGLIIVEASAISEEARIVREEVGLWKDEHIPQFERIAKRCHDEESVVIVQLVHAGKAAIGNPVYSSSRIELEKKECLEMPLEMIKQVKKDFVSAAIRAKKAGLDGVEIHGAHGYLLSQFTSKEVNKRTDLYGGSLDRRIQLSLEIVKEVRDAVGDDFIICYRLGVNDPSSEEDKYFAKKLEASGVDVLNVSAGIGANDIEVPDDFPFNKIVYMGTVIHDVVSIPVACVNGIREPEQAEYLLENNLTDLVAVGRGLLADPEWTNKAINGLPINKCYHCKPRCKYLIDGRDCPRYSELS</sequence>
<reference evidence="7 8" key="1">
    <citation type="journal article" date="2011" name="J. Bacteriol.">
        <title>Genome sequence of Haloplasma contractile, an unusual contractile bacterium from a deep-sea anoxic brine lake.</title>
        <authorList>
            <person name="Antunes A."/>
            <person name="Alam I."/>
            <person name="El Dorry H."/>
            <person name="Siam R."/>
            <person name="Robertson A."/>
            <person name="Bajic V.B."/>
            <person name="Stingl U."/>
        </authorList>
    </citation>
    <scope>NUCLEOTIDE SEQUENCE [LARGE SCALE GENOMIC DNA]</scope>
    <source>
        <strain evidence="7 8">SSD-17B</strain>
    </source>
</reference>
<feature type="domain" description="NADH:flavin oxidoreductase/NADH oxidase N-terminal" evidence="6">
    <location>
        <begin position="6"/>
        <end position="322"/>
    </location>
</feature>
<dbReference type="Proteomes" id="UP000005707">
    <property type="component" value="Unassembled WGS sequence"/>
</dbReference>
<dbReference type="Pfam" id="PF00724">
    <property type="entry name" value="Oxidored_FMN"/>
    <property type="match status" value="1"/>
</dbReference>
<evidence type="ECO:0000256" key="2">
    <source>
        <dbReference type="ARBA" id="ARBA00022630"/>
    </source>
</evidence>
<evidence type="ECO:0000256" key="3">
    <source>
        <dbReference type="ARBA" id="ARBA00022643"/>
    </source>
</evidence>
<keyword evidence="4" id="KW-0521">NADP</keyword>
<comment type="caution">
    <text evidence="7">The sequence shown here is derived from an EMBL/GenBank/DDBJ whole genome shotgun (WGS) entry which is preliminary data.</text>
</comment>
<dbReference type="GO" id="GO:0050661">
    <property type="term" value="F:NADP binding"/>
    <property type="evidence" value="ECO:0007669"/>
    <property type="project" value="InterPro"/>
</dbReference>
<name>U2EE38_9MOLU</name>
<dbReference type="Gene3D" id="3.20.20.70">
    <property type="entry name" value="Aldolase class I"/>
    <property type="match status" value="1"/>
</dbReference>
<evidence type="ECO:0000259" key="6">
    <source>
        <dbReference type="Pfam" id="PF00724"/>
    </source>
</evidence>
<comment type="cofactor">
    <cofactor evidence="1">
        <name>FMN</name>
        <dbReference type="ChEBI" id="CHEBI:58210"/>
    </cofactor>
</comment>
<dbReference type="CDD" id="cd02803">
    <property type="entry name" value="OYE_like_FMN_family"/>
    <property type="match status" value="1"/>
</dbReference>
<dbReference type="InterPro" id="IPR001155">
    <property type="entry name" value="OxRdtase_FMN_N"/>
</dbReference>
<dbReference type="EC" id="1.6.99.3" evidence="7"/>
<dbReference type="PANTHER" id="PTHR43303">
    <property type="entry name" value="NADPH DEHYDROGENASE C23G7.10C-RELATED"/>
    <property type="match status" value="1"/>
</dbReference>
<dbReference type="InterPro" id="IPR013785">
    <property type="entry name" value="Aldolase_TIM"/>
</dbReference>
<gene>
    <name evidence="7" type="ORF">HLPCO_000877</name>
</gene>
<evidence type="ECO:0000313" key="7">
    <source>
        <dbReference type="EMBL" id="ERJ13253.1"/>
    </source>
</evidence>
<organism evidence="7 8">
    <name type="scientific">Haloplasma contractile SSD-17B</name>
    <dbReference type="NCBI Taxonomy" id="1033810"/>
    <lineage>
        <taxon>Bacteria</taxon>
        <taxon>Bacillati</taxon>
        <taxon>Mycoplasmatota</taxon>
        <taxon>Mollicutes</taxon>
        <taxon>Haloplasmatales</taxon>
        <taxon>Haloplasmataceae</taxon>
        <taxon>Haloplasma</taxon>
    </lineage>
</organism>
<dbReference type="PANTHER" id="PTHR43303:SF4">
    <property type="entry name" value="NADPH DEHYDROGENASE C23G7.10C-RELATED"/>
    <property type="match status" value="1"/>
</dbReference>
<evidence type="ECO:0000256" key="4">
    <source>
        <dbReference type="ARBA" id="ARBA00022857"/>
    </source>
</evidence>
<evidence type="ECO:0000313" key="8">
    <source>
        <dbReference type="Proteomes" id="UP000005707"/>
    </source>
</evidence>
<evidence type="ECO:0000256" key="1">
    <source>
        <dbReference type="ARBA" id="ARBA00001917"/>
    </source>
</evidence>
<evidence type="ECO:0000256" key="5">
    <source>
        <dbReference type="ARBA" id="ARBA00023002"/>
    </source>
</evidence>
<dbReference type="AlphaFoldDB" id="U2EE38"/>
<keyword evidence="5 7" id="KW-0560">Oxidoreductase</keyword>
<dbReference type="EMBL" id="AFNU02000002">
    <property type="protein sequence ID" value="ERJ13253.1"/>
    <property type="molecule type" value="Genomic_DNA"/>
</dbReference>
<keyword evidence="3" id="KW-0288">FMN</keyword>
<dbReference type="InterPro" id="IPR044152">
    <property type="entry name" value="YqjM-like"/>
</dbReference>
<dbReference type="eggNOG" id="COG1902">
    <property type="taxonomic scope" value="Bacteria"/>
</dbReference>
<accession>U2EE38</accession>
<dbReference type="InParanoid" id="U2EE38"/>
<keyword evidence="2" id="KW-0285">Flavoprotein</keyword>